<proteinExistence type="predicted"/>
<gene>
    <name evidence="1" type="ORF">S101447_02704</name>
</gene>
<protein>
    <recommendedName>
        <fullName evidence="3">Tip attachment protein J domain-containing protein</fullName>
    </recommendedName>
</protein>
<evidence type="ECO:0000313" key="1">
    <source>
        <dbReference type="EMBL" id="ARW11742.1"/>
    </source>
</evidence>
<organism evidence="1 2">
    <name type="scientific">Acetobacter ascendens</name>
    <dbReference type="NCBI Taxonomy" id="481146"/>
    <lineage>
        <taxon>Bacteria</taxon>
        <taxon>Pseudomonadati</taxon>
        <taxon>Pseudomonadota</taxon>
        <taxon>Alphaproteobacteria</taxon>
        <taxon>Acetobacterales</taxon>
        <taxon>Acetobacteraceae</taxon>
        <taxon>Acetobacter</taxon>
    </lineage>
</organism>
<dbReference type="EMBL" id="CP021524">
    <property type="protein sequence ID" value="ARW11742.1"/>
    <property type="molecule type" value="Genomic_DNA"/>
</dbReference>
<evidence type="ECO:0008006" key="3">
    <source>
        <dbReference type="Google" id="ProtNLM"/>
    </source>
</evidence>
<dbReference type="Proteomes" id="UP000195633">
    <property type="component" value="Chromosome"/>
</dbReference>
<dbReference type="AlphaFoldDB" id="A0A1Y0V0P5"/>
<name>A0A1Y0V0P5_9PROT</name>
<reference evidence="1 2" key="1">
    <citation type="submission" date="2017-05" db="EMBL/GenBank/DDBJ databases">
        <title>Genome sequence of Acetobacter pasteurianus subsp. ascendens strain SRCM101447.</title>
        <authorList>
            <person name="Cho S.H."/>
        </authorList>
    </citation>
    <scope>NUCLEOTIDE SEQUENCE [LARGE SCALE GENOMIC DNA]</scope>
    <source>
        <strain evidence="1 2">SRCM101447</strain>
    </source>
</reference>
<sequence>MGWITQSRRRQIATKGRQMVLSRAGGTASVTLMAYAPPASRTTTCLSSGGYVDVATGTKYPPILASLPDVDRELDISISGSSMTQSFGQLTVNLSDGVADSMNVHNHTGDLSILTGLRSYDMARGWWSDPALSACQPLFTGSATAWRTGATQGTLTLSGPAVLSRQLPLATYAGTGGVEGGSDLTGRVKPRLRGYAFNITPVCVDSVNQIYQVSDGPFWMGTQGTQPDLTVLEGGVLGAWSVPATDGGWAYAGMVSDITTADPAAGTYVVESSSRGAFFRLGGTPVYTITCWATGVMPDGTYVSSLPDIVRQVLVQDIGIPAASISSTWADPFGKVDSAAGAFWDGSDSYTGQDMITALLQGTMRKLAVARDGTLKLIGITDSFLQLVPHQWEKLAVLPDEVIDIKETDLPSELALPLTCGRCTYSRNYTVMSTSTLSPKADLSTLRTQRSAVTVGTDSSTVEVVSPPEVLTSLRTQAGAQVVADVINKLWTVADRRVFYVTLPFERLFDFEMGDEIVLFANVEGVRDGLGGLVVGESWRGSSAGQCVLTVLV</sequence>
<evidence type="ECO:0000313" key="2">
    <source>
        <dbReference type="Proteomes" id="UP000195633"/>
    </source>
</evidence>
<accession>A0A1Y0V0P5</accession>
<dbReference type="RefSeq" id="WP_239427469.1">
    <property type="nucleotide sequence ID" value="NZ_CP021524.1"/>
</dbReference>